<accession>A0A6S7HGP4</accession>
<name>A0A6S7HGP4_PARCT</name>
<dbReference type="Pfam" id="PF20700">
    <property type="entry name" value="Mutator"/>
    <property type="match status" value="1"/>
</dbReference>
<feature type="domain" description="Mutator-like transposase" evidence="1">
    <location>
        <begin position="1"/>
        <end position="81"/>
    </location>
</feature>
<keyword evidence="3" id="KW-1185">Reference proteome</keyword>
<dbReference type="Proteomes" id="UP001152795">
    <property type="component" value="Unassembled WGS sequence"/>
</dbReference>
<evidence type="ECO:0000313" key="3">
    <source>
        <dbReference type="Proteomes" id="UP001152795"/>
    </source>
</evidence>
<comment type="caution">
    <text evidence="2">The sequence shown here is derived from an EMBL/GenBank/DDBJ whole genome shotgun (WGS) entry which is preliminary data.</text>
</comment>
<feature type="non-terminal residue" evidence="2">
    <location>
        <position position="1"/>
    </location>
</feature>
<dbReference type="AlphaFoldDB" id="A0A6S7HGP4"/>
<gene>
    <name evidence="2" type="ORF">PACLA_8A030459</name>
</gene>
<evidence type="ECO:0000259" key="1">
    <source>
        <dbReference type="Pfam" id="PF20700"/>
    </source>
</evidence>
<reference evidence="2" key="1">
    <citation type="submission" date="2020-04" db="EMBL/GenBank/DDBJ databases">
        <authorList>
            <person name="Alioto T."/>
            <person name="Alioto T."/>
            <person name="Gomez Garrido J."/>
        </authorList>
    </citation>
    <scope>NUCLEOTIDE SEQUENCE</scope>
    <source>
        <strain evidence="2">A484AB</strain>
    </source>
</reference>
<evidence type="ECO:0000313" key="2">
    <source>
        <dbReference type="EMBL" id="CAB4002413.1"/>
    </source>
</evidence>
<organism evidence="2 3">
    <name type="scientific">Paramuricea clavata</name>
    <name type="common">Red gorgonian</name>
    <name type="synonym">Violescent sea-whip</name>
    <dbReference type="NCBI Taxonomy" id="317549"/>
    <lineage>
        <taxon>Eukaryota</taxon>
        <taxon>Metazoa</taxon>
        <taxon>Cnidaria</taxon>
        <taxon>Anthozoa</taxon>
        <taxon>Octocorallia</taxon>
        <taxon>Malacalcyonacea</taxon>
        <taxon>Plexauridae</taxon>
        <taxon>Paramuricea</taxon>
    </lineage>
</organism>
<dbReference type="EMBL" id="CACRXK020004348">
    <property type="protein sequence ID" value="CAB4002413.1"/>
    <property type="molecule type" value="Genomic_DNA"/>
</dbReference>
<protein>
    <recommendedName>
        <fullName evidence="1">Mutator-like transposase domain-containing protein</fullName>
    </recommendedName>
</protein>
<dbReference type="InterPro" id="IPR049012">
    <property type="entry name" value="Mutator_transp_dom"/>
</dbReference>
<proteinExistence type="predicted"/>
<sequence length="336" mass="38892">TDEVFHYRFRSKICTACNIQKANKDRDEYKKWYTKHQPNCGKNYEGSSDNMEVSIITEELWKRPLDFNMRYKYKVYDGDSEADTSMWDVYGCCKTCEKYERMDRQSKEYGKWVMSKAFAKWKKDQEEESVVCHPSADGSGKSASFGIDVDGKRKLWIVNTQSYLVVNGEVTPAMSEVETYQFLGGKCKFRGVRTDIHVDLAGGGEQKNCLTSHLENSEKAQRSELIWDPNFPEDRRRMVNERKSVKEIREDIPSMVLRVRATYGYGLKELRHALASSVRLCSMTDHGYSSISIEIMAASFHEIGYNGLFYLFGDHYRVSETSYDPHKCSAVIQTQH</sequence>